<evidence type="ECO:0000259" key="1">
    <source>
        <dbReference type="Pfam" id="PF00561"/>
    </source>
</evidence>
<dbReference type="GO" id="GO:0016787">
    <property type="term" value="F:hydrolase activity"/>
    <property type="evidence" value="ECO:0007669"/>
    <property type="project" value="UniProtKB-KW"/>
</dbReference>
<dbReference type="SUPFAM" id="SSF53474">
    <property type="entry name" value="alpha/beta-Hydrolases"/>
    <property type="match status" value="1"/>
</dbReference>
<dbReference type="Proteomes" id="UP001221519">
    <property type="component" value="Chromosome"/>
</dbReference>
<evidence type="ECO:0000313" key="2">
    <source>
        <dbReference type="EMBL" id="WDH82021.1"/>
    </source>
</evidence>
<dbReference type="EMBL" id="CP118101">
    <property type="protein sequence ID" value="WDH82021.1"/>
    <property type="molecule type" value="Genomic_DNA"/>
</dbReference>
<evidence type="ECO:0000313" key="5">
    <source>
        <dbReference type="Proteomes" id="UP001221519"/>
    </source>
</evidence>
<evidence type="ECO:0000313" key="4">
    <source>
        <dbReference type="Proteomes" id="UP001220962"/>
    </source>
</evidence>
<dbReference type="Proteomes" id="UP001220962">
    <property type="component" value="Chromosome"/>
</dbReference>
<dbReference type="RefSeq" id="WP_047913752.1">
    <property type="nucleotide sequence ID" value="NZ_CP118101.1"/>
</dbReference>
<name>A0AAX3MY29_9BACL</name>
<dbReference type="InterPro" id="IPR050266">
    <property type="entry name" value="AB_hydrolase_sf"/>
</dbReference>
<dbReference type="Gene3D" id="3.40.50.1820">
    <property type="entry name" value="alpha/beta hydrolase"/>
    <property type="match status" value="1"/>
</dbReference>
<accession>A0AAX3MY29</accession>
<organism evidence="2 4">
    <name type="scientific">Paenibacillus urinalis</name>
    <dbReference type="NCBI Taxonomy" id="521520"/>
    <lineage>
        <taxon>Bacteria</taxon>
        <taxon>Bacillati</taxon>
        <taxon>Bacillota</taxon>
        <taxon>Bacilli</taxon>
        <taxon>Bacillales</taxon>
        <taxon>Paenibacillaceae</taxon>
        <taxon>Paenibacillus</taxon>
    </lineage>
</organism>
<dbReference type="InterPro" id="IPR029058">
    <property type="entry name" value="AB_hydrolase_fold"/>
</dbReference>
<dbReference type="PRINTS" id="PR00412">
    <property type="entry name" value="EPOXHYDRLASE"/>
</dbReference>
<dbReference type="PANTHER" id="PTHR43798">
    <property type="entry name" value="MONOACYLGLYCEROL LIPASE"/>
    <property type="match status" value="1"/>
</dbReference>
<dbReference type="InterPro" id="IPR000073">
    <property type="entry name" value="AB_hydrolase_1"/>
</dbReference>
<proteinExistence type="predicted"/>
<reference evidence="2 5" key="1">
    <citation type="submission" date="2023-02" db="EMBL/GenBank/DDBJ databases">
        <title>Pathogen: clinical or host-associated sample.</title>
        <authorList>
            <person name="Hergert J."/>
            <person name="Casey R."/>
            <person name="Wagner J."/>
            <person name="Young E.L."/>
            <person name="Oakeson K.F."/>
        </authorList>
    </citation>
    <scope>NUCLEOTIDE SEQUENCE</scope>
    <source>
        <strain evidence="3 5">2022CK-00829</strain>
        <strain evidence="2">2022CK-00830</strain>
    </source>
</reference>
<evidence type="ECO:0000313" key="3">
    <source>
        <dbReference type="EMBL" id="WDI01750.1"/>
    </source>
</evidence>
<sequence>MEKVQLGNHVIAYRDHGEGQPVVLLHGYCGSSDYFEEVLPQLVKQYRCIVPDLRGHGESGTPNNSCSISDMADDIVELLNHLGIQQASVFGHSLGGYLTLSIADRYPDRLNAFGLIHSTAYPDSDEAKEKRLRAVSTIQTEGIQPFVDALVPNLFAAEHQTTMVSKIDRVREIGYRTSPQGASNTAIAMKERPDLRHVLDEASVPVLLIAGEQDAVVPPDRTFTSDSPRVTQSLITDAGHMSMVEQPDEFLRALTSFMNNNVK</sequence>
<feature type="domain" description="AB hydrolase-1" evidence="1">
    <location>
        <begin position="21"/>
        <end position="246"/>
    </location>
</feature>
<keyword evidence="2" id="KW-0378">Hydrolase</keyword>
<dbReference type="PRINTS" id="PR00111">
    <property type="entry name" value="ABHYDROLASE"/>
</dbReference>
<dbReference type="InterPro" id="IPR000639">
    <property type="entry name" value="Epox_hydrolase-like"/>
</dbReference>
<keyword evidence="5" id="KW-1185">Reference proteome</keyword>
<dbReference type="EMBL" id="CP118108">
    <property type="protein sequence ID" value="WDI01750.1"/>
    <property type="molecule type" value="Genomic_DNA"/>
</dbReference>
<gene>
    <name evidence="2" type="ORF">PUW23_21495</name>
    <name evidence="3" type="ORF">PUW25_21385</name>
</gene>
<dbReference type="AlphaFoldDB" id="A0AAX3MY29"/>
<dbReference type="Pfam" id="PF00561">
    <property type="entry name" value="Abhydrolase_1"/>
    <property type="match status" value="1"/>
</dbReference>
<protein>
    <submittedName>
        <fullName evidence="2">Alpha/beta hydrolase</fullName>
    </submittedName>
</protein>